<dbReference type="Pfam" id="PF23899">
    <property type="entry name" value="SU10_portal"/>
    <property type="match status" value="1"/>
</dbReference>
<evidence type="ECO:0000313" key="4">
    <source>
        <dbReference type="Proteomes" id="UP000827185"/>
    </source>
</evidence>
<evidence type="ECO:0000256" key="2">
    <source>
        <dbReference type="SAM" id="MobiDB-lite"/>
    </source>
</evidence>
<feature type="region of interest" description="Disordered" evidence="2">
    <location>
        <begin position="663"/>
        <end position="697"/>
    </location>
</feature>
<evidence type="ECO:0000313" key="3">
    <source>
        <dbReference type="EMBL" id="QYW01842.1"/>
    </source>
</evidence>
<dbReference type="Proteomes" id="UP000827185">
    <property type="component" value="Segment"/>
</dbReference>
<dbReference type="InterPro" id="IPR056909">
    <property type="entry name" value="SU10_portal"/>
</dbReference>
<evidence type="ECO:0000256" key="1">
    <source>
        <dbReference type="SAM" id="Coils"/>
    </source>
</evidence>
<organism evidence="3 4">
    <name type="scientific">Stenotrophomonas phage Paxi</name>
    <dbReference type="NCBI Taxonomy" id="2859653"/>
    <lineage>
        <taxon>Viruses</taxon>
        <taxon>Duplodnaviria</taxon>
        <taxon>Heunggongvirae</taxon>
        <taxon>Uroviricota</taxon>
        <taxon>Caudoviricetes</taxon>
        <taxon>Schitoviridae</taxon>
        <taxon>Pokkenvirus</taxon>
        <taxon>Pokkenvirus paxi</taxon>
    </lineage>
</organism>
<protein>
    <submittedName>
        <fullName evidence="3">Portal protein</fullName>
    </submittedName>
</protein>
<gene>
    <name evidence="3" type="ORF">CPT_Paxi_076</name>
</gene>
<name>A0AAE8BI33_9CAUD</name>
<feature type="coiled-coil region" evidence="1">
    <location>
        <begin position="614"/>
        <end position="646"/>
    </location>
</feature>
<sequence>MDQIYREQDNSVPQNLTDWANEPTLLALKRDLEAAKPAHQAQMSKIMEWDNLRNVTGSERPKKIRGRSAIQPKLIRRQAEWRYPSLSEPFLSNHRIFEVKPRTFEDTAGAQQNQILLNYQFDNQINKVQFIDDFIRSDVDEGTALVQVGWKRYTVKVKEQVPEFSHFALETAEQAEALQQALMLKQENRRGYEESVDDATRAAVDYYEQSGEPTYAVQTGVTEVEVEKVIENRPTLEVLNPHNVIIDPTCNGDLDKALFVIVSFETSRSELLKSGKRYKNLDRVIWDNNSPATHPEHETSTPDTFQFNDRARKKVVAFEYWGFYDIHKDGTLVPFVATWIGNVLIRMELNPYPDQGLPFVMARYSPKKRELYGEPDAELLGDNQRLMGALTRGMVDIMGRSANGQQGMAKGMLDALNQRRYDNGQDYQFNPNFTPAQGLITHTFPEIPQSAMVMLQMQNQEAEALSGVKGFGEGINSTSLGDVAAGIRGVLDASSKREMSILRRLSNAMQQIGKKMIAMNSEFLSEQEVVRITNEEFVTVKREDLKGNYDCIVDISTPEQDNTQAQDLGFMLQTIGPNMNFDMTKLILEKIARLKRMPDLANEIKKFQPQPDPLKELEQQKLQAEIQEAQAKIAYYQAQAEKAMAEAQATGIEATKNATGQKFAEDMAKQQGQAEGNQDLEVSKALLKPRKEGEKEPDIEAAIGWNQLSKTGLTAPLAGQL</sequence>
<keyword evidence="1" id="KW-0175">Coiled coil</keyword>
<dbReference type="EMBL" id="MZ326856">
    <property type="protein sequence ID" value="QYW01842.1"/>
    <property type="molecule type" value="Genomic_DNA"/>
</dbReference>
<keyword evidence="4" id="KW-1185">Reference proteome</keyword>
<accession>A0AAE8BI33</accession>
<proteinExistence type="predicted"/>
<reference evidence="3" key="1">
    <citation type="submission" date="2021-06" db="EMBL/GenBank/DDBJ databases">
        <title>Complete genome sequence of Stenotrophomonas maltophilia phage Paxi.</title>
        <authorList>
            <person name="Jeon E."/>
            <person name="Hudson A."/>
            <person name="Talcott A."/>
            <person name="Clark J."/>
            <person name="Liu M."/>
            <person name="Burrowes B."/>
        </authorList>
    </citation>
    <scope>NUCLEOTIDE SEQUENCE</scope>
</reference>